<dbReference type="PROSITE" id="PS51257">
    <property type="entry name" value="PROKAR_LIPOPROTEIN"/>
    <property type="match status" value="1"/>
</dbReference>
<comment type="caution">
    <text evidence="2">The sequence shown here is derived from an EMBL/GenBank/DDBJ whole genome shotgun (WGS) entry which is preliminary data.</text>
</comment>
<evidence type="ECO:0000313" key="3">
    <source>
        <dbReference type="Proteomes" id="UP000191154"/>
    </source>
</evidence>
<sequence>MKKLISVLLSMITVLGLVGCGGANNKEATSSKANAASASDEKKNVAKESSTVLFEDEYAKITYLGIDRTYTSGPEITIAIENKCTQDLFIEGHDFLVDDYSVKQTPMYEISAGQKIKEKMSFMSQDIDKSQNIDRYFQSVAGRFLIKPKDNRDTTLKEEKFELKFNDSSNSTQKEKNKVLFEDEYAKVTYIGINRGIGPMVELKLENKSNQELVIQIRDAVADGYNIDPKFSSKVLPGKKVTGTIYLDIANVSKDFMFLEGKFIITPADKQGEVLKEEPFKIKY</sequence>
<dbReference type="RefSeq" id="WP_077867292.1">
    <property type="nucleotide sequence ID" value="NZ_LZYZ01000010.1"/>
</dbReference>
<feature type="chain" id="PRO_5039318971" description="Telomeric repeat-binding factor 2" evidence="1">
    <location>
        <begin position="24"/>
        <end position="284"/>
    </location>
</feature>
<accession>A0A1S8MQF8</accession>
<proteinExistence type="predicted"/>
<protein>
    <recommendedName>
        <fullName evidence="4">Telomeric repeat-binding factor 2</fullName>
    </recommendedName>
</protein>
<evidence type="ECO:0000313" key="2">
    <source>
        <dbReference type="EMBL" id="OOM06398.1"/>
    </source>
</evidence>
<name>A0A1S8MQF8_CLOSA</name>
<evidence type="ECO:0008006" key="4">
    <source>
        <dbReference type="Google" id="ProtNLM"/>
    </source>
</evidence>
<dbReference type="Proteomes" id="UP000191154">
    <property type="component" value="Unassembled WGS sequence"/>
</dbReference>
<organism evidence="2 3">
    <name type="scientific">Clostridium saccharobutylicum</name>
    <dbReference type="NCBI Taxonomy" id="169679"/>
    <lineage>
        <taxon>Bacteria</taxon>
        <taxon>Bacillati</taxon>
        <taxon>Bacillota</taxon>
        <taxon>Clostridia</taxon>
        <taxon>Eubacteriales</taxon>
        <taxon>Clostridiaceae</taxon>
        <taxon>Clostridium</taxon>
    </lineage>
</organism>
<dbReference type="EMBL" id="LZYZ01000010">
    <property type="protein sequence ID" value="OOM06398.1"/>
    <property type="molecule type" value="Genomic_DNA"/>
</dbReference>
<keyword evidence="1" id="KW-0732">Signal</keyword>
<feature type="signal peptide" evidence="1">
    <location>
        <begin position="1"/>
        <end position="23"/>
    </location>
</feature>
<gene>
    <name evidence="2" type="ORF">CLOSAC_43180</name>
</gene>
<reference evidence="2 3" key="1">
    <citation type="submission" date="2016-05" db="EMBL/GenBank/DDBJ databases">
        <title>Microbial solvent formation.</title>
        <authorList>
            <person name="Poehlein A."/>
            <person name="Montoya Solano J.D."/>
            <person name="Flitsch S."/>
            <person name="Krabben P."/>
            <person name="Duerre P."/>
            <person name="Daniel R."/>
        </authorList>
    </citation>
    <scope>NUCLEOTIDE SEQUENCE [LARGE SCALE GENOMIC DNA]</scope>
    <source>
        <strain evidence="2 3">L1-8</strain>
    </source>
</reference>
<dbReference type="AlphaFoldDB" id="A0A1S8MQF8"/>
<evidence type="ECO:0000256" key="1">
    <source>
        <dbReference type="SAM" id="SignalP"/>
    </source>
</evidence>